<dbReference type="GO" id="GO:0009435">
    <property type="term" value="P:NAD+ biosynthetic process"/>
    <property type="evidence" value="ECO:0007669"/>
    <property type="project" value="TreeGrafter"/>
</dbReference>
<dbReference type="OMA" id="RMHIETF"/>
<dbReference type="SUPFAM" id="SSF52374">
    <property type="entry name" value="Nucleotidylyl transferase"/>
    <property type="match status" value="1"/>
</dbReference>
<dbReference type="PANTHER" id="PTHR12039:SF0">
    <property type="entry name" value="NICOTINAMIDE-NUCLEOTIDE ADENYLYLTRANSFERASE"/>
    <property type="match status" value="1"/>
</dbReference>
<feature type="domain" description="Cytidyltransferase-like" evidence="1">
    <location>
        <begin position="33"/>
        <end position="207"/>
    </location>
</feature>
<evidence type="ECO:0000259" key="1">
    <source>
        <dbReference type="Pfam" id="PF01467"/>
    </source>
</evidence>
<dbReference type="OrthoDB" id="422187at2759"/>
<protein>
    <submittedName>
        <fullName evidence="2">Nicotinamide/nicotinic acid mononucleotide adenylyltransferase 2</fullName>
    </submittedName>
</protein>
<evidence type="ECO:0000313" key="3">
    <source>
        <dbReference type="Proteomes" id="UP001149090"/>
    </source>
</evidence>
<dbReference type="Proteomes" id="UP001149090">
    <property type="component" value="Unassembled WGS sequence"/>
</dbReference>
<keyword evidence="2" id="KW-0808">Transferase</keyword>
<dbReference type="EMBL" id="JAPDFW010000140">
    <property type="protein sequence ID" value="KAJ5066571.1"/>
    <property type="molecule type" value="Genomic_DNA"/>
</dbReference>
<dbReference type="Pfam" id="PF01467">
    <property type="entry name" value="CTP_transf_like"/>
    <property type="match status" value="1"/>
</dbReference>
<proteinExistence type="predicted"/>
<gene>
    <name evidence="2" type="ORF">M0811_13508</name>
</gene>
<dbReference type="AlphaFoldDB" id="A0A9Q0L5V8"/>
<dbReference type="GO" id="GO:0004515">
    <property type="term" value="F:nicotinate-nucleotide adenylyltransferase activity"/>
    <property type="evidence" value="ECO:0007669"/>
    <property type="project" value="TreeGrafter"/>
</dbReference>
<keyword evidence="2" id="KW-0548">Nucleotidyltransferase</keyword>
<dbReference type="InterPro" id="IPR014729">
    <property type="entry name" value="Rossmann-like_a/b/a_fold"/>
</dbReference>
<evidence type="ECO:0000313" key="2">
    <source>
        <dbReference type="EMBL" id="KAJ5066571.1"/>
    </source>
</evidence>
<dbReference type="Gene3D" id="3.40.50.620">
    <property type="entry name" value="HUPs"/>
    <property type="match status" value="1"/>
</dbReference>
<dbReference type="GO" id="GO:0000309">
    <property type="term" value="F:nicotinamide-nucleotide adenylyltransferase activity"/>
    <property type="evidence" value="ECO:0007669"/>
    <property type="project" value="TreeGrafter"/>
</dbReference>
<accession>A0A9Q0L5V8</accession>
<comment type="caution">
    <text evidence="2">The sequence shown here is derived from an EMBL/GenBank/DDBJ whole genome shotgun (WGS) entry which is preliminary data.</text>
</comment>
<keyword evidence="3" id="KW-1185">Reference proteome</keyword>
<organism evidence="2 3">
    <name type="scientific">Anaeramoeba ignava</name>
    <name type="common">Anaerobic marine amoeba</name>
    <dbReference type="NCBI Taxonomy" id="1746090"/>
    <lineage>
        <taxon>Eukaryota</taxon>
        <taxon>Metamonada</taxon>
        <taxon>Anaeramoebidae</taxon>
        <taxon>Anaeramoeba</taxon>
    </lineage>
</organism>
<dbReference type="InterPro" id="IPR051182">
    <property type="entry name" value="Euk_NMN_adenylyltrnsfrase"/>
</dbReference>
<name>A0A9Q0L5V8_ANAIG</name>
<reference evidence="2" key="1">
    <citation type="submission" date="2022-10" db="EMBL/GenBank/DDBJ databases">
        <title>Novel sulphate-reducing endosymbionts in the free-living metamonad Anaeramoeba.</title>
        <authorList>
            <person name="Jerlstrom-Hultqvist J."/>
            <person name="Cepicka I."/>
            <person name="Gallot-Lavallee L."/>
            <person name="Salas-Leiva D."/>
            <person name="Curtis B.A."/>
            <person name="Zahonova K."/>
            <person name="Pipaliya S."/>
            <person name="Dacks J."/>
            <person name="Roger A.J."/>
        </authorList>
    </citation>
    <scope>NUCLEOTIDE SEQUENCE</scope>
    <source>
        <strain evidence="2">BMAN</strain>
    </source>
</reference>
<dbReference type="InterPro" id="IPR004821">
    <property type="entry name" value="Cyt_trans-like"/>
</dbReference>
<sequence length="234" mass="27856">MENKMKENSFNLSQKLIDKFTDINDSRRKIVLLCTGSFNPIHKMHIIQFQLAKEYLESEFNYNIVGAIISPSHDKYLKRKLGDEAIPFQERVLMCKKAILEEKLENWMIIDEWEGNQDEFLDFFEIIQIVQNRISKNFPNSKIDVIYVCGMDHFLRYKCYERTGYAVVERIGFSLEDSKFKTDQNRDIYFFKNTKKGFSMSSSKIRELRDKGESFDELTYKSVIERLNEIGWNQ</sequence>
<dbReference type="PANTHER" id="PTHR12039">
    <property type="entry name" value="NICOTINAMIDE MONONUCLEOTIDE ADENYLYLTRANSFERASE"/>
    <property type="match status" value="1"/>
</dbReference>